<dbReference type="GO" id="GO:0051959">
    <property type="term" value="F:dynein light intermediate chain binding"/>
    <property type="evidence" value="ECO:0007669"/>
    <property type="project" value="TreeGrafter"/>
</dbReference>
<dbReference type="InterPro" id="IPR046520">
    <property type="entry name" value="DUF6697"/>
</dbReference>
<dbReference type="GeneID" id="19300545"/>
<dbReference type="GO" id="GO:0005815">
    <property type="term" value="C:microtubule organizing center"/>
    <property type="evidence" value="ECO:0007669"/>
    <property type="project" value="TreeGrafter"/>
</dbReference>
<dbReference type="Pfam" id="PF20411">
    <property type="entry name" value="DUF6697"/>
    <property type="match status" value="1"/>
</dbReference>
<evidence type="ECO:0000256" key="1">
    <source>
        <dbReference type="SAM" id="Coils"/>
    </source>
</evidence>
<protein>
    <recommendedName>
        <fullName evidence="3">DUF6697 domain-containing protein</fullName>
    </recommendedName>
</protein>
<sequence>MAEAGADFDATLIGNMGRKISQYSMEIVELRKRVQELQRGAVYSLVDEDNPHLKGLNVRLGDLEHERDTLNVRLGELEKEKDDLNIRLREMEKEREGFKCDLEKSNHVTNEARRERYAFENELRRVLEQKTKLEMDLLEAQEQVREKNVLKEDLQRVLTEKIDLEKVIHEAEEQLKEKNVLRGNTSSLQAALNECLSELTKSISDMQNLRNEKETLDATVASLTTRVQKLDRDNSKLNKMKILLLSDLDERIQRMKAMQQVREDMEKLKVTHDELAEQNRRLMEENEALSRQMSEHESLAAKNSEAAAVSEVAMAQLRQENEALSCQVSEHKFLAAKNAEAAALTEVAMIKLQGDNKALSLQITEHKSLAEKDNEAAEAAKVAMTKLGEENVALRKQLSDLEDLARQKQDRLDSREQELDSIRQQKEALVAQLSDLHAEVVQKDGRIVDLQNQLDATPQMNTPVKENTGRLPSEAAPVLETVAATPNNDEQSSREVTNCPVRFIHVLPPQITPVGAPSDGRGRMFPLAGSYISPIPAGRLAQFETLQVVGPPLNHAGDMPDFSDGIAHFTKVELNKALGGSKKGLVTSIPKDKQGLYPLSYLGITSYLCPRLDRNPWCPYAPGKDGYIFTASERDLAALAQSKQRALFVNVSHLSTTTKLFFAGFYEVCQAEDLSSEEWCTFTDDTKVAYSQIVKDRVPECSHLSIREIKAQYNSGARRVSCLRLRFLGFRNPQNPTRDVYQALLSHFAGQHAPSFTYKRKSEDQVGTSRKPKSARLSLPES</sequence>
<dbReference type="Proteomes" id="UP000030669">
    <property type="component" value="Unassembled WGS sequence"/>
</dbReference>
<feature type="region of interest" description="Disordered" evidence="2">
    <location>
        <begin position="759"/>
        <end position="782"/>
    </location>
</feature>
<dbReference type="STRING" id="670483.S7QGA7"/>
<reference evidence="4 5" key="1">
    <citation type="journal article" date="2012" name="Science">
        <title>The Paleozoic origin of enzymatic lignin decomposition reconstructed from 31 fungal genomes.</title>
        <authorList>
            <person name="Floudas D."/>
            <person name="Binder M."/>
            <person name="Riley R."/>
            <person name="Barry K."/>
            <person name="Blanchette R.A."/>
            <person name="Henrissat B."/>
            <person name="Martinez A.T."/>
            <person name="Otillar R."/>
            <person name="Spatafora J.W."/>
            <person name="Yadav J.S."/>
            <person name="Aerts A."/>
            <person name="Benoit I."/>
            <person name="Boyd A."/>
            <person name="Carlson A."/>
            <person name="Copeland A."/>
            <person name="Coutinho P.M."/>
            <person name="de Vries R.P."/>
            <person name="Ferreira P."/>
            <person name="Findley K."/>
            <person name="Foster B."/>
            <person name="Gaskell J."/>
            <person name="Glotzer D."/>
            <person name="Gorecki P."/>
            <person name="Heitman J."/>
            <person name="Hesse C."/>
            <person name="Hori C."/>
            <person name="Igarashi K."/>
            <person name="Jurgens J.A."/>
            <person name="Kallen N."/>
            <person name="Kersten P."/>
            <person name="Kohler A."/>
            <person name="Kuees U."/>
            <person name="Kumar T.K.A."/>
            <person name="Kuo A."/>
            <person name="LaButti K."/>
            <person name="Larrondo L.F."/>
            <person name="Lindquist E."/>
            <person name="Ling A."/>
            <person name="Lombard V."/>
            <person name="Lucas S."/>
            <person name="Lundell T."/>
            <person name="Martin R."/>
            <person name="McLaughlin D.J."/>
            <person name="Morgenstern I."/>
            <person name="Morin E."/>
            <person name="Murat C."/>
            <person name="Nagy L.G."/>
            <person name="Nolan M."/>
            <person name="Ohm R.A."/>
            <person name="Patyshakuliyeva A."/>
            <person name="Rokas A."/>
            <person name="Ruiz-Duenas F.J."/>
            <person name="Sabat G."/>
            <person name="Salamov A."/>
            <person name="Samejima M."/>
            <person name="Schmutz J."/>
            <person name="Slot J.C."/>
            <person name="St John F."/>
            <person name="Stenlid J."/>
            <person name="Sun H."/>
            <person name="Sun S."/>
            <person name="Syed K."/>
            <person name="Tsang A."/>
            <person name="Wiebenga A."/>
            <person name="Young D."/>
            <person name="Pisabarro A."/>
            <person name="Eastwood D.C."/>
            <person name="Martin F."/>
            <person name="Cullen D."/>
            <person name="Grigoriev I.V."/>
            <person name="Hibbett D.S."/>
        </authorList>
    </citation>
    <scope>NUCLEOTIDE SEQUENCE [LARGE SCALE GENOMIC DNA]</scope>
    <source>
        <strain evidence="4 5">ATCC 11539</strain>
    </source>
</reference>
<evidence type="ECO:0000313" key="4">
    <source>
        <dbReference type="EMBL" id="EPQ58926.1"/>
    </source>
</evidence>
<dbReference type="RefSeq" id="XP_007862050.1">
    <property type="nucleotide sequence ID" value="XM_007863859.1"/>
</dbReference>
<dbReference type="OrthoDB" id="2757553at2759"/>
<dbReference type="PANTHER" id="PTHR18947">
    <property type="entry name" value="HOOK PROTEINS"/>
    <property type="match status" value="1"/>
</dbReference>
<evidence type="ECO:0000259" key="3">
    <source>
        <dbReference type="Pfam" id="PF20411"/>
    </source>
</evidence>
<gene>
    <name evidence="4" type="ORF">GLOTRDRAFT_119272</name>
</gene>
<feature type="coiled-coil region" evidence="1">
    <location>
        <begin position="20"/>
        <end position="299"/>
    </location>
</feature>
<accession>S7QGA7</accession>
<keyword evidence="5" id="KW-1185">Reference proteome</keyword>
<keyword evidence="1" id="KW-0175">Coiled coil</keyword>
<organism evidence="4 5">
    <name type="scientific">Gloeophyllum trabeum (strain ATCC 11539 / FP-39264 / Madison 617)</name>
    <name type="common">Brown rot fungus</name>
    <dbReference type="NCBI Taxonomy" id="670483"/>
    <lineage>
        <taxon>Eukaryota</taxon>
        <taxon>Fungi</taxon>
        <taxon>Dikarya</taxon>
        <taxon>Basidiomycota</taxon>
        <taxon>Agaricomycotina</taxon>
        <taxon>Agaricomycetes</taxon>
        <taxon>Gloeophyllales</taxon>
        <taxon>Gloeophyllaceae</taxon>
        <taxon>Gloeophyllum</taxon>
    </lineage>
</organism>
<dbReference type="PANTHER" id="PTHR18947:SF28">
    <property type="entry name" value="GIRDIN, ISOFORM A"/>
    <property type="match status" value="1"/>
</dbReference>
<evidence type="ECO:0000256" key="2">
    <source>
        <dbReference type="SAM" id="MobiDB-lite"/>
    </source>
</evidence>
<dbReference type="AlphaFoldDB" id="S7QGA7"/>
<evidence type="ECO:0000313" key="5">
    <source>
        <dbReference type="Proteomes" id="UP000030669"/>
    </source>
</evidence>
<dbReference type="GO" id="GO:0005737">
    <property type="term" value="C:cytoplasm"/>
    <property type="evidence" value="ECO:0007669"/>
    <property type="project" value="TreeGrafter"/>
</dbReference>
<dbReference type="GO" id="GO:0030705">
    <property type="term" value="P:cytoskeleton-dependent intracellular transport"/>
    <property type="evidence" value="ECO:0007669"/>
    <property type="project" value="TreeGrafter"/>
</dbReference>
<dbReference type="GO" id="GO:0031122">
    <property type="term" value="P:cytoplasmic microtubule organization"/>
    <property type="evidence" value="ECO:0007669"/>
    <property type="project" value="TreeGrafter"/>
</dbReference>
<feature type="domain" description="DUF6697" evidence="3">
    <location>
        <begin position="569"/>
        <end position="731"/>
    </location>
</feature>
<dbReference type="GO" id="GO:0008017">
    <property type="term" value="F:microtubule binding"/>
    <property type="evidence" value="ECO:0007669"/>
    <property type="project" value="TreeGrafter"/>
</dbReference>
<dbReference type="eggNOG" id="ENOG502SU2J">
    <property type="taxonomic scope" value="Eukaryota"/>
</dbReference>
<feature type="coiled-coil region" evidence="1">
    <location>
        <begin position="384"/>
        <end position="439"/>
    </location>
</feature>
<proteinExistence type="predicted"/>
<name>S7QGA7_GLOTA</name>
<dbReference type="EMBL" id="KB469297">
    <property type="protein sequence ID" value="EPQ58926.1"/>
    <property type="molecule type" value="Genomic_DNA"/>
</dbReference>
<dbReference type="HOGENOM" id="CLU_358264_0_0_1"/>
<dbReference type="OMA" id="PGQHGYI"/>
<dbReference type="KEGG" id="gtr:GLOTRDRAFT_119272"/>